<evidence type="ECO:0000313" key="3">
    <source>
        <dbReference type="Proteomes" id="UP000826793"/>
    </source>
</evidence>
<organism evidence="2 3">
    <name type="scientific">Candidatus Acutalibacter pullicola</name>
    <dbReference type="NCBI Taxonomy" id="2838417"/>
    <lineage>
        <taxon>Bacteria</taxon>
        <taxon>Bacillati</taxon>
        <taxon>Bacillota</taxon>
        <taxon>Clostridia</taxon>
        <taxon>Eubacteriales</taxon>
        <taxon>Acutalibacteraceae</taxon>
        <taxon>Acutalibacter</taxon>
    </lineage>
</organism>
<gene>
    <name evidence="2" type="ORF">H9710_05860</name>
</gene>
<feature type="transmembrane region" description="Helical" evidence="1">
    <location>
        <begin position="258"/>
        <end position="282"/>
    </location>
</feature>
<dbReference type="Proteomes" id="UP000826793">
    <property type="component" value="Unassembled WGS sequence"/>
</dbReference>
<dbReference type="Pfam" id="PF11449">
    <property type="entry name" value="ArsP_2"/>
    <property type="match status" value="1"/>
</dbReference>
<reference evidence="2" key="1">
    <citation type="journal article" date="2021" name="PeerJ">
        <title>Extensive microbial diversity within the chicken gut microbiome revealed by metagenomics and culture.</title>
        <authorList>
            <person name="Gilroy R."/>
            <person name="Ravi A."/>
            <person name="Getino M."/>
            <person name="Pursley I."/>
            <person name="Horton D.L."/>
            <person name="Alikhan N.F."/>
            <person name="Baker D."/>
            <person name="Gharbi K."/>
            <person name="Hall N."/>
            <person name="Watson M."/>
            <person name="Adriaenssens E.M."/>
            <person name="Foster-Nyarko E."/>
            <person name="Jarju S."/>
            <person name="Secka A."/>
            <person name="Antonio M."/>
            <person name="Oren A."/>
            <person name="Chaudhuri R.R."/>
            <person name="La Ragione R."/>
            <person name="Hildebrand F."/>
            <person name="Pallen M.J."/>
        </authorList>
    </citation>
    <scope>NUCLEOTIDE SEQUENCE</scope>
    <source>
        <strain evidence="2">CHK185-1770</strain>
    </source>
</reference>
<dbReference type="InterPro" id="IPR021552">
    <property type="entry name" value="ArsP_2"/>
</dbReference>
<name>A0A9D2MVB0_9FIRM</name>
<keyword evidence="1" id="KW-0472">Membrane</keyword>
<evidence type="ECO:0000313" key="2">
    <source>
        <dbReference type="EMBL" id="HJB98089.1"/>
    </source>
</evidence>
<proteinExistence type="predicted"/>
<keyword evidence="1" id="KW-0812">Transmembrane</keyword>
<evidence type="ECO:0000256" key="1">
    <source>
        <dbReference type="SAM" id="Phobius"/>
    </source>
</evidence>
<accession>A0A9D2MVB0</accession>
<comment type="caution">
    <text evidence="2">The sequence shown here is derived from an EMBL/GenBank/DDBJ whole genome shotgun (WGS) entry which is preliminary data.</text>
</comment>
<feature type="transmembrane region" description="Helical" evidence="1">
    <location>
        <begin position="191"/>
        <end position="209"/>
    </location>
</feature>
<sequence>MIDILLDALVDTLKTLPFLFGAYLLLEFLEHRASEKLINALSRLGPLGPLGGAALGLVPQCGFSVAASNFYAGRLITPGTLLAVFLATSDEALPILVSQPGALPDLFLLLGVKFLSGALFGMGTDLLWKHLPHRQAEHPFTELCQDCDCEHRGILSAALLHTAKIALFLFLINLLLGGAIHFVGEERISQVLLSGSVFQPFVAALIGFIPNCASSVILTELYLAGSLSFGAAVAGLCTGAGVGLAVLWKANRHPKENLLLMVLLYGSAVCTGLLSQAVLWMVG</sequence>
<keyword evidence="1" id="KW-1133">Transmembrane helix</keyword>
<feature type="transmembrane region" description="Helical" evidence="1">
    <location>
        <begin position="221"/>
        <end position="246"/>
    </location>
</feature>
<feature type="transmembrane region" description="Helical" evidence="1">
    <location>
        <begin position="165"/>
        <end position="184"/>
    </location>
</feature>
<protein>
    <submittedName>
        <fullName evidence="2">Arsenic efflux protein</fullName>
    </submittedName>
</protein>
<reference evidence="2" key="2">
    <citation type="submission" date="2021-04" db="EMBL/GenBank/DDBJ databases">
        <authorList>
            <person name="Gilroy R."/>
        </authorList>
    </citation>
    <scope>NUCLEOTIDE SEQUENCE</scope>
    <source>
        <strain evidence="2">CHK185-1770</strain>
    </source>
</reference>
<dbReference type="EMBL" id="DWXG01000045">
    <property type="protein sequence ID" value="HJB98089.1"/>
    <property type="molecule type" value="Genomic_DNA"/>
</dbReference>
<dbReference type="AlphaFoldDB" id="A0A9D2MVB0"/>
<dbReference type="NCBIfam" id="NF037962">
    <property type="entry name" value="arsenic_eff"/>
    <property type="match status" value="1"/>
</dbReference>